<dbReference type="Proteomes" id="UP000037904">
    <property type="component" value="Unassembled WGS sequence"/>
</dbReference>
<evidence type="ECO:0000313" key="2">
    <source>
        <dbReference type="Proteomes" id="UP000037904"/>
    </source>
</evidence>
<name>A0A0M9ER23_FUSLA</name>
<accession>A0A0M9ER23</accession>
<reference evidence="1 2" key="1">
    <citation type="submission" date="2015-04" db="EMBL/GenBank/DDBJ databases">
        <title>The draft genome sequence of Fusarium langsethiae, a T-2/HT-2 mycotoxin producer.</title>
        <authorList>
            <person name="Lysoe E."/>
            <person name="Divon H.H."/>
            <person name="Terzi V."/>
            <person name="Orru L."/>
            <person name="Lamontanara A."/>
            <person name="Kolseth A.-K."/>
            <person name="Frandsen R.J."/>
            <person name="Nielsen K."/>
            <person name="Thrane U."/>
        </authorList>
    </citation>
    <scope>NUCLEOTIDE SEQUENCE [LARGE SCALE GENOMIC DNA]</scope>
    <source>
        <strain evidence="1 2">Fl201059</strain>
    </source>
</reference>
<dbReference type="AlphaFoldDB" id="A0A0M9ER23"/>
<protein>
    <submittedName>
        <fullName evidence="1">Uncharacterized protein</fullName>
    </submittedName>
</protein>
<dbReference type="OrthoDB" id="4996232at2759"/>
<dbReference type="EMBL" id="JXCE01000361">
    <property type="protein sequence ID" value="KPA37776.1"/>
    <property type="molecule type" value="Genomic_DNA"/>
</dbReference>
<gene>
    <name evidence="1" type="ORF">FLAG1_09400</name>
</gene>
<keyword evidence="2" id="KW-1185">Reference proteome</keyword>
<proteinExistence type="predicted"/>
<evidence type="ECO:0000313" key="1">
    <source>
        <dbReference type="EMBL" id="KPA37776.1"/>
    </source>
</evidence>
<organism evidence="1 2">
    <name type="scientific">Fusarium langsethiae</name>
    <dbReference type="NCBI Taxonomy" id="179993"/>
    <lineage>
        <taxon>Eukaryota</taxon>
        <taxon>Fungi</taxon>
        <taxon>Dikarya</taxon>
        <taxon>Ascomycota</taxon>
        <taxon>Pezizomycotina</taxon>
        <taxon>Sordariomycetes</taxon>
        <taxon>Hypocreomycetidae</taxon>
        <taxon>Hypocreales</taxon>
        <taxon>Nectriaceae</taxon>
        <taxon>Fusarium</taxon>
    </lineage>
</organism>
<comment type="caution">
    <text evidence="1">The sequence shown here is derived from an EMBL/GenBank/DDBJ whole genome shotgun (WGS) entry which is preliminary data.</text>
</comment>
<sequence length="121" mass="13398">MATSNRSSQKTSGASVARDFNSVLTGTLAFEAMRFTANYARIAKAELQSRDYENLMTAVKDAGKLLPETFNPARDEWPADAERVNENMEEILRDCDKLAGGFKKFIESARAAGMEAAKRQQ</sequence>